<feature type="transmembrane region" description="Helical" evidence="1">
    <location>
        <begin position="71"/>
        <end position="95"/>
    </location>
</feature>
<feature type="transmembrane region" description="Helical" evidence="1">
    <location>
        <begin position="40"/>
        <end position="65"/>
    </location>
</feature>
<comment type="caution">
    <text evidence="2">The sequence shown here is derived from an EMBL/GenBank/DDBJ whole genome shotgun (WGS) entry which is preliminary data.</text>
</comment>
<dbReference type="OrthoDB" id="170697at2157"/>
<dbReference type="Proteomes" id="UP000011566">
    <property type="component" value="Unassembled WGS sequence"/>
</dbReference>
<dbReference type="EMBL" id="AOMB01000006">
    <property type="protein sequence ID" value="EMA41263.1"/>
    <property type="molecule type" value="Genomic_DNA"/>
</dbReference>
<gene>
    <name evidence="2" type="ORF">C447_02422</name>
</gene>
<evidence type="ECO:0000256" key="1">
    <source>
        <dbReference type="SAM" id="Phobius"/>
    </source>
</evidence>
<sequence>MNTNIALKLLQLVALTIPPIAVLIQMLRNSENLEWGVRKWSFGLALGSVVAFIGAGVSVLGYFIVHANLPLILVVGMGLAVLGLVPFALFTGVLYREHKANHGP</sequence>
<organism evidence="2 3">
    <name type="scientific">Halococcus hamelinensis 100A6</name>
    <dbReference type="NCBI Taxonomy" id="1132509"/>
    <lineage>
        <taxon>Archaea</taxon>
        <taxon>Methanobacteriati</taxon>
        <taxon>Methanobacteriota</taxon>
        <taxon>Stenosarchaea group</taxon>
        <taxon>Halobacteria</taxon>
        <taxon>Halobacteriales</taxon>
        <taxon>Halococcaceae</taxon>
        <taxon>Halococcus</taxon>
    </lineage>
</organism>
<keyword evidence="1" id="KW-0472">Membrane</keyword>
<protein>
    <submittedName>
        <fullName evidence="2">Uncharacterized protein</fullName>
    </submittedName>
</protein>
<evidence type="ECO:0000313" key="3">
    <source>
        <dbReference type="Proteomes" id="UP000011566"/>
    </source>
</evidence>
<dbReference type="RefSeq" id="WP_007690522.1">
    <property type="nucleotide sequence ID" value="NZ_AJRK01000090.1"/>
</dbReference>
<feature type="transmembrane region" description="Helical" evidence="1">
    <location>
        <begin position="6"/>
        <end position="28"/>
    </location>
</feature>
<keyword evidence="3" id="KW-1185">Reference proteome</keyword>
<keyword evidence="1" id="KW-1133">Transmembrane helix</keyword>
<dbReference type="eggNOG" id="ENOG502N5GF">
    <property type="taxonomic scope" value="Archaea"/>
</dbReference>
<dbReference type="AlphaFoldDB" id="M0M784"/>
<accession>M0M784</accession>
<name>M0M784_9EURY</name>
<reference evidence="2 3" key="1">
    <citation type="journal article" date="2014" name="PLoS Genet.">
        <title>Phylogenetically driven sequencing of extremely halophilic archaea reveals strategies for static and dynamic osmo-response.</title>
        <authorList>
            <person name="Becker E.A."/>
            <person name="Seitzer P.M."/>
            <person name="Tritt A."/>
            <person name="Larsen D."/>
            <person name="Krusor M."/>
            <person name="Yao A.I."/>
            <person name="Wu D."/>
            <person name="Madern D."/>
            <person name="Eisen J.A."/>
            <person name="Darling A.E."/>
            <person name="Facciotti M.T."/>
        </authorList>
    </citation>
    <scope>NUCLEOTIDE SEQUENCE [LARGE SCALE GENOMIC DNA]</scope>
    <source>
        <strain evidence="2 3">100A6</strain>
    </source>
</reference>
<proteinExistence type="predicted"/>
<dbReference type="PATRIC" id="fig|1132509.6.peg.570"/>
<keyword evidence="1" id="KW-0812">Transmembrane</keyword>
<evidence type="ECO:0000313" key="2">
    <source>
        <dbReference type="EMBL" id="EMA41263.1"/>
    </source>
</evidence>